<dbReference type="PIRSF" id="PIRSF002703">
    <property type="entry name" value="Thaumatin"/>
    <property type="match status" value="1"/>
</dbReference>
<dbReference type="InterPro" id="IPR001938">
    <property type="entry name" value="Thaumatin"/>
</dbReference>
<dbReference type="OrthoDB" id="430315at2759"/>
<keyword evidence="2" id="KW-0732">Signal</keyword>
<evidence type="ECO:0000313" key="4">
    <source>
        <dbReference type="Proteomes" id="UP000316621"/>
    </source>
</evidence>
<evidence type="ECO:0000256" key="2">
    <source>
        <dbReference type="SAM" id="SignalP"/>
    </source>
</evidence>
<accession>A0A4Y7KUQ8</accession>
<dbReference type="PANTHER" id="PTHR31048">
    <property type="entry name" value="OS03G0233200 PROTEIN"/>
    <property type="match status" value="1"/>
</dbReference>
<keyword evidence="4" id="KW-1185">Reference proteome</keyword>
<keyword evidence="1" id="KW-1015">Disulfide bond</keyword>
<feature type="disulfide bond" evidence="1">
    <location>
        <begin position="180"/>
        <end position="189"/>
    </location>
</feature>
<evidence type="ECO:0000256" key="1">
    <source>
        <dbReference type="PIRSR" id="PIRSR002703-1"/>
    </source>
</evidence>
<dbReference type="Gene3D" id="2.60.110.10">
    <property type="entry name" value="Thaumatin"/>
    <property type="match status" value="1"/>
</dbReference>
<gene>
    <name evidence="3" type="ORF">C5167_001227</name>
</gene>
<organism evidence="3 4">
    <name type="scientific">Papaver somniferum</name>
    <name type="common">Opium poppy</name>
    <dbReference type="NCBI Taxonomy" id="3469"/>
    <lineage>
        <taxon>Eukaryota</taxon>
        <taxon>Viridiplantae</taxon>
        <taxon>Streptophyta</taxon>
        <taxon>Embryophyta</taxon>
        <taxon>Tracheophyta</taxon>
        <taxon>Spermatophyta</taxon>
        <taxon>Magnoliopsida</taxon>
        <taxon>Ranunculales</taxon>
        <taxon>Papaveraceae</taxon>
        <taxon>Papaveroideae</taxon>
        <taxon>Papaver</taxon>
    </lineage>
</organism>
<dbReference type="EMBL" id="CM010723">
    <property type="protein sequence ID" value="RZC77074.1"/>
    <property type="molecule type" value="Genomic_DNA"/>
</dbReference>
<feature type="signal peptide" evidence="2">
    <location>
        <begin position="1"/>
        <end position="21"/>
    </location>
</feature>
<dbReference type="OMA" id="QSQYCCT"/>
<dbReference type="InterPro" id="IPR037176">
    <property type="entry name" value="Osmotin/thaumatin-like_sf"/>
</dbReference>
<evidence type="ECO:0008006" key="5">
    <source>
        <dbReference type="Google" id="ProtNLM"/>
    </source>
</evidence>
<protein>
    <recommendedName>
        <fullName evidence="5">Thaumatin-like protein</fullName>
    </recommendedName>
</protein>
<feature type="disulfide bond" evidence="1">
    <location>
        <begin position="152"/>
        <end position="213"/>
    </location>
</feature>
<feature type="disulfide bond" evidence="1">
    <location>
        <begin position="92"/>
        <end position="99"/>
    </location>
</feature>
<dbReference type="Proteomes" id="UP000316621">
    <property type="component" value="Chromosome 9"/>
</dbReference>
<dbReference type="Pfam" id="PF00314">
    <property type="entry name" value="Thaumatin"/>
    <property type="match status" value="1"/>
</dbReference>
<evidence type="ECO:0000313" key="3">
    <source>
        <dbReference type="EMBL" id="RZC77074.1"/>
    </source>
</evidence>
<feature type="disulfide bond" evidence="1">
    <location>
        <begin position="190"/>
        <end position="200"/>
    </location>
</feature>
<dbReference type="Gramene" id="RZC77074">
    <property type="protein sequence ID" value="RZC77074"/>
    <property type="gene ID" value="C5167_001227"/>
</dbReference>
<name>A0A4Y7KUQ8_PAPSO</name>
<reference evidence="3 4" key="1">
    <citation type="journal article" date="2018" name="Science">
        <title>The opium poppy genome and morphinan production.</title>
        <authorList>
            <person name="Guo L."/>
            <person name="Winzer T."/>
            <person name="Yang X."/>
            <person name="Li Y."/>
            <person name="Ning Z."/>
            <person name="He Z."/>
            <person name="Teodor R."/>
            <person name="Lu Y."/>
            <person name="Bowser T.A."/>
            <person name="Graham I.A."/>
            <person name="Ye K."/>
        </authorList>
    </citation>
    <scope>NUCLEOTIDE SEQUENCE [LARGE SCALE GENOMIC DNA]</scope>
    <source>
        <strain evidence="4">cv. HN1</strain>
        <tissue evidence="3">Leaves</tissue>
    </source>
</reference>
<feature type="chain" id="PRO_5021426852" description="Thaumatin-like protein" evidence="2">
    <location>
        <begin position="22"/>
        <end position="242"/>
    </location>
</feature>
<dbReference type="CDD" id="cd09218">
    <property type="entry name" value="TLP-PA"/>
    <property type="match status" value="1"/>
</dbReference>
<dbReference type="AlphaFoldDB" id="A0A4Y7KUQ8"/>
<feature type="disulfide bond" evidence="1">
    <location>
        <begin position="147"/>
        <end position="230"/>
    </location>
</feature>
<feature type="disulfide bond" evidence="1">
    <location>
        <begin position="77"/>
        <end position="87"/>
    </location>
</feature>
<dbReference type="SMART" id="SM00205">
    <property type="entry name" value="THN"/>
    <property type="match status" value="1"/>
</dbReference>
<dbReference type="PROSITE" id="PS00316">
    <property type="entry name" value="THAUMATIN_1"/>
    <property type="match status" value="1"/>
</dbReference>
<dbReference type="InterPro" id="IPR017949">
    <property type="entry name" value="Thaumatin_CS"/>
</dbReference>
<dbReference type="SUPFAM" id="SSF49870">
    <property type="entry name" value="Osmotin, thaumatin-like protein"/>
    <property type="match status" value="1"/>
</dbReference>
<feature type="disulfide bond" evidence="1">
    <location>
        <begin position="160"/>
        <end position="176"/>
    </location>
</feature>
<dbReference type="PROSITE" id="PS51367">
    <property type="entry name" value="THAUMATIN_2"/>
    <property type="match status" value="1"/>
</dbReference>
<feature type="disulfide bond" evidence="1">
    <location>
        <begin position="30"/>
        <end position="241"/>
    </location>
</feature>
<dbReference type="PRINTS" id="PR00347">
    <property type="entry name" value="THAUMATIN"/>
</dbReference>
<sequence length="242" mass="24806">MGAKGFLTILLAIASITGALSATFTFKNNCPYTVWPGTLTGAGSQLPKTGFELATGASSSVDAPAGWSGRFWARTDCSTDSSGKFVCATADCGSGKVECNGAGAIPPATLLEFTLNGHGDKDFYDTSLVDGYNLPASITPQGGSGSCSSTACSGNVNSVCPPELSVMGAAGNVIACKSACEALRQPQYCCTGAHSIPETCPPTNYSKIFKKACPQAYSYAYDDNTSTFTCASGGNYLITFCP</sequence>
<dbReference type="FunFam" id="2.60.110.10:FF:000001">
    <property type="entry name" value="THAUMATIN-LIKE PROTEIN 1"/>
    <property type="match status" value="1"/>
</dbReference>
<proteinExistence type="predicted"/>